<protein>
    <submittedName>
        <fullName evidence="1">Uncharacterized protein</fullName>
    </submittedName>
</protein>
<gene>
    <name evidence="1" type="ORF">SiL_1703</name>
</gene>
<accession>M9U824</accession>
<sequence>MSFNKSSSTFNIFPNFNPSREMTVIRKPLIQKHSNFSLKGQTIIDENFEIIHEAKRTPYIWI</sequence>
<organism>
    <name type="scientific">Saccharolobus islandicus LAL14/1</name>
    <dbReference type="NCBI Taxonomy" id="1241935"/>
    <lineage>
        <taxon>Archaea</taxon>
        <taxon>Thermoproteota</taxon>
        <taxon>Thermoprotei</taxon>
        <taxon>Sulfolobales</taxon>
        <taxon>Sulfolobaceae</taxon>
        <taxon>Saccharolobus</taxon>
    </lineage>
</organism>
<evidence type="ECO:0000313" key="1">
    <source>
        <dbReference type="EMBL" id="AGJ63149.1"/>
    </source>
</evidence>
<name>M9U824_SACIS</name>
<dbReference type="EMBL" id="CP003928">
    <property type="protein sequence ID" value="AGJ63149.1"/>
    <property type="molecule type" value="Genomic_DNA"/>
</dbReference>
<proteinExistence type="predicted"/>
<dbReference type="Proteomes" id="UP000013006">
    <property type="component" value="Chromosome"/>
</dbReference>
<dbReference type="AlphaFoldDB" id="M9U824"/>
<reference evidence="1 2" key="1">
    <citation type="journal article" date="2013" name="Open Biol.">
        <title>Genomics and genetics of Sulfolobus islandicus LAL14/1, a model hyperthermophilic archaeon.</title>
        <authorList>
            <person name="Jaubert C."/>
            <person name="Danioux C."/>
            <person name="Oberto J."/>
            <person name="Cortez D."/>
            <person name="Bize A."/>
            <person name="Krupovic M."/>
            <person name="She Q."/>
            <person name="Forterre P."/>
            <person name="Prangishvili D."/>
            <person name="Sezonov G."/>
        </authorList>
    </citation>
    <scope>NUCLEOTIDE SEQUENCE [LARGE SCALE GENOMIC DNA]</scope>
    <source>
        <strain evidence="1">LAL14/1</strain>
    </source>
</reference>
<dbReference type="KEGG" id="sic:SiL_1703"/>
<evidence type="ECO:0000313" key="2">
    <source>
        <dbReference type="Proteomes" id="UP000013006"/>
    </source>
</evidence>
<dbReference type="HOGENOM" id="CLU_2893436_0_0_2"/>